<evidence type="ECO:0000256" key="3">
    <source>
        <dbReference type="ARBA" id="ARBA00022741"/>
    </source>
</evidence>
<name>A0A8J3IN76_9CHLR</name>
<protein>
    <recommendedName>
        <fullName evidence="1">non-specific serine/threonine protein kinase</fullName>
        <ecNumber evidence="1">2.7.11.1</ecNumber>
    </recommendedName>
</protein>
<evidence type="ECO:0000256" key="7">
    <source>
        <dbReference type="SAM" id="MobiDB-lite"/>
    </source>
</evidence>
<feature type="binding site" evidence="6">
    <location>
        <position position="40"/>
    </location>
    <ligand>
        <name>ATP</name>
        <dbReference type="ChEBI" id="CHEBI:30616"/>
    </ligand>
</feature>
<feature type="domain" description="Protein kinase" evidence="8">
    <location>
        <begin position="11"/>
        <end position="287"/>
    </location>
</feature>
<dbReference type="PROSITE" id="PS00108">
    <property type="entry name" value="PROTEIN_KINASE_ST"/>
    <property type="match status" value="1"/>
</dbReference>
<feature type="region of interest" description="Disordered" evidence="7">
    <location>
        <begin position="183"/>
        <end position="204"/>
    </location>
</feature>
<keyword evidence="10" id="KW-1185">Reference proteome</keyword>
<dbReference type="SUPFAM" id="SSF56112">
    <property type="entry name" value="Protein kinase-like (PK-like)"/>
    <property type="match status" value="1"/>
</dbReference>
<dbReference type="InterPro" id="IPR011009">
    <property type="entry name" value="Kinase-like_dom_sf"/>
</dbReference>
<dbReference type="AlphaFoldDB" id="A0A8J3IN76"/>
<evidence type="ECO:0000313" key="9">
    <source>
        <dbReference type="EMBL" id="GHO95488.1"/>
    </source>
</evidence>
<dbReference type="Gene3D" id="3.30.200.20">
    <property type="entry name" value="Phosphorylase Kinase, domain 1"/>
    <property type="match status" value="1"/>
</dbReference>
<keyword evidence="5 6" id="KW-0067">ATP-binding</keyword>
<sequence length="545" mass="59785">MPFDGMQLGNYRLLRLIGRGGMGEVYVAEDIRTPRQLAVKIAQIDPQPFLSHAATVGEVSRLFHREMQVIISLDHPNILPLIDFGETVYEQHSALLYIVMPYRPEGSFANWLVRQQLTTPLTLNDATGFLLQAADALQHAHDHHIVHQDVKLANFLVREHHNRRPDLLLTDFGIARVISSNSTHSHQFRGTPNAMPPEQWEGEPVPASDQYALAVMAYQLLTGRLPFVGSLEQVMRQHFTKQPDPPSHINPQLPAGVDDVILQALAKSPEQRYPSIMEFVGALQQFSSSPYGPLSFQTTPTFSTEGSLPTQKSVPTPVLPPPVISYSQPAMTPQMVSSLPELVSPQQTTIGPSTGVPLPSNRSQPISKLRISTPVLALLALLLIVPAGIITTTQVHQAQVRSEQATAEAVRQTTLVHQQATRSAATAQVAYAAATATAQANAACYNQSVSLGPYALSPNIYLLPSHAPWLSTSSICHGVNVKFSQLTAPIQMQICFINTQNCNTWTDITTTNQWYQLTANVPAKMSYRFGIKNAQQATIQFTLAG</sequence>
<dbReference type="PROSITE" id="PS50011">
    <property type="entry name" value="PROTEIN_KINASE_DOM"/>
    <property type="match status" value="1"/>
</dbReference>
<dbReference type="InterPro" id="IPR008271">
    <property type="entry name" value="Ser/Thr_kinase_AS"/>
</dbReference>
<keyword evidence="3 6" id="KW-0547">Nucleotide-binding</keyword>
<organism evidence="9 10">
    <name type="scientific">Reticulibacter mediterranei</name>
    <dbReference type="NCBI Taxonomy" id="2778369"/>
    <lineage>
        <taxon>Bacteria</taxon>
        <taxon>Bacillati</taxon>
        <taxon>Chloroflexota</taxon>
        <taxon>Ktedonobacteria</taxon>
        <taxon>Ktedonobacterales</taxon>
        <taxon>Reticulibacteraceae</taxon>
        <taxon>Reticulibacter</taxon>
    </lineage>
</organism>
<proteinExistence type="predicted"/>
<keyword evidence="4" id="KW-0418">Kinase</keyword>
<dbReference type="InterPro" id="IPR000719">
    <property type="entry name" value="Prot_kinase_dom"/>
</dbReference>
<dbReference type="GO" id="GO:0004674">
    <property type="term" value="F:protein serine/threonine kinase activity"/>
    <property type="evidence" value="ECO:0007669"/>
    <property type="project" value="UniProtKB-EC"/>
</dbReference>
<accession>A0A8J3IN76</accession>
<dbReference type="Gene3D" id="1.10.510.10">
    <property type="entry name" value="Transferase(Phosphotransferase) domain 1"/>
    <property type="match status" value="1"/>
</dbReference>
<evidence type="ECO:0000259" key="8">
    <source>
        <dbReference type="PROSITE" id="PS50011"/>
    </source>
</evidence>
<keyword evidence="2" id="KW-0808">Transferase</keyword>
<evidence type="ECO:0000256" key="6">
    <source>
        <dbReference type="PROSITE-ProRule" id="PRU10141"/>
    </source>
</evidence>
<dbReference type="GO" id="GO:0005524">
    <property type="term" value="F:ATP binding"/>
    <property type="evidence" value="ECO:0007669"/>
    <property type="project" value="UniProtKB-UniRule"/>
</dbReference>
<evidence type="ECO:0000256" key="2">
    <source>
        <dbReference type="ARBA" id="ARBA00022679"/>
    </source>
</evidence>
<gene>
    <name evidence="9" type="ORF">KSF_055360</name>
</gene>
<dbReference type="PANTHER" id="PTHR43289">
    <property type="entry name" value="MITOGEN-ACTIVATED PROTEIN KINASE KINASE KINASE 20-RELATED"/>
    <property type="match status" value="1"/>
</dbReference>
<reference evidence="9" key="1">
    <citation type="submission" date="2020-10" db="EMBL/GenBank/DDBJ databases">
        <title>Taxonomic study of unclassified bacteria belonging to the class Ktedonobacteria.</title>
        <authorList>
            <person name="Yabe S."/>
            <person name="Wang C.M."/>
            <person name="Zheng Y."/>
            <person name="Sakai Y."/>
            <person name="Cavaletti L."/>
            <person name="Monciardini P."/>
            <person name="Donadio S."/>
        </authorList>
    </citation>
    <scope>NUCLEOTIDE SEQUENCE</scope>
    <source>
        <strain evidence="9">ID150040</strain>
    </source>
</reference>
<dbReference type="EC" id="2.7.11.1" evidence="1"/>
<dbReference type="PROSITE" id="PS00107">
    <property type="entry name" value="PROTEIN_KINASE_ATP"/>
    <property type="match status" value="1"/>
</dbReference>
<evidence type="ECO:0000256" key="1">
    <source>
        <dbReference type="ARBA" id="ARBA00012513"/>
    </source>
</evidence>
<dbReference type="InterPro" id="IPR017441">
    <property type="entry name" value="Protein_kinase_ATP_BS"/>
</dbReference>
<comment type="caution">
    <text evidence="9">The sequence shown here is derived from an EMBL/GenBank/DDBJ whole genome shotgun (WGS) entry which is preliminary data.</text>
</comment>
<evidence type="ECO:0000256" key="5">
    <source>
        <dbReference type="ARBA" id="ARBA00022840"/>
    </source>
</evidence>
<dbReference type="EMBL" id="BNJK01000001">
    <property type="protein sequence ID" value="GHO95488.1"/>
    <property type="molecule type" value="Genomic_DNA"/>
</dbReference>
<dbReference type="SMART" id="SM00220">
    <property type="entry name" value="S_TKc"/>
    <property type="match status" value="1"/>
</dbReference>
<dbReference type="Pfam" id="PF00069">
    <property type="entry name" value="Pkinase"/>
    <property type="match status" value="1"/>
</dbReference>
<dbReference type="PANTHER" id="PTHR43289:SF6">
    <property type="entry name" value="SERINE_THREONINE-PROTEIN KINASE NEKL-3"/>
    <property type="match status" value="1"/>
</dbReference>
<dbReference type="RefSeq" id="WP_220206163.1">
    <property type="nucleotide sequence ID" value="NZ_BNJK01000001.1"/>
</dbReference>
<evidence type="ECO:0000256" key="4">
    <source>
        <dbReference type="ARBA" id="ARBA00022777"/>
    </source>
</evidence>
<dbReference type="CDD" id="cd14014">
    <property type="entry name" value="STKc_PknB_like"/>
    <property type="match status" value="1"/>
</dbReference>
<dbReference type="Proteomes" id="UP000597444">
    <property type="component" value="Unassembled WGS sequence"/>
</dbReference>
<evidence type="ECO:0000313" key="10">
    <source>
        <dbReference type="Proteomes" id="UP000597444"/>
    </source>
</evidence>